<dbReference type="InterPro" id="IPR019271">
    <property type="entry name" value="DUF2284_metal-binding"/>
</dbReference>
<protein>
    <submittedName>
        <fullName evidence="1">DUF2284 domain-containing protein</fullName>
    </submittedName>
</protein>
<proteinExistence type="predicted"/>
<name>A0ABR7JS49_9FIRM</name>
<evidence type="ECO:0000313" key="2">
    <source>
        <dbReference type="Proteomes" id="UP000609849"/>
    </source>
</evidence>
<dbReference type="Proteomes" id="UP000609849">
    <property type="component" value="Unassembled WGS sequence"/>
</dbReference>
<gene>
    <name evidence="1" type="ORF">H8923_13080</name>
</gene>
<accession>A0ABR7JS49</accession>
<dbReference type="Pfam" id="PF10050">
    <property type="entry name" value="DUF2284"/>
    <property type="match status" value="1"/>
</dbReference>
<organism evidence="1 2">
    <name type="scientific">Romboutsia faecis</name>
    <dbReference type="NCBI Taxonomy" id="2764597"/>
    <lineage>
        <taxon>Bacteria</taxon>
        <taxon>Bacillati</taxon>
        <taxon>Bacillota</taxon>
        <taxon>Clostridia</taxon>
        <taxon>Peptostreptococcales</taxon>
        <taxon>Peptostreptococcaceae</taxon>
        <taxon>Romboutsia</taxon>
    </lineage>
</organism>
<dbReference type="EMBL" id="JACRWE010000006">
    <property type="protein sequence ID" value="MBC5997700.1"/>
    <property type="molecule type" value="Genomic_DNA"/>
</dbReference>
<dbReference type="RefSeq" id="WP_147540218.1">
    <property type="nucleotide sequence ID" value="NZ_JACRWE010000006.1"/>
</dbReference>
<reference evidence="1 2" key="1">
    <citation type="submission" date="2020-08" db="EMBL/GenBank/DDBJ databases">
        <authorList>
            <person name="Liu C."/>
            <person name="Sun Q."/>
        </authorList>
    </citation>
    <scope>NUCLEOTIDE SEQUENCE [LARGE SCALE GENOMIC DNA]</scope>
    <source>
        <strain evidence="1 2">NSJ-18</strain>
    </source>
</reference>
<comment type="caution">
    <text evidence="1">The sequence shown here is derived from an EMBL/GenBank/DDBJ whole genome shotgun (WGS) entry which is preliminary data.</text>
</comment>
<evidence type="ECO:0000313" key="1">
    <source>
        <dbReference type="EMBL" id="MBC5997700.1"/>
    </source>
</evidence>
<keyword evidence="2" id="KW-1185">Reference proteome</keyword>
<sequence length="179" mass="20236">MIDLEVIIKKALDMGFTVASKLDCYTINLMPEVRDMCAANKCNMYNKNWACPPGCGSLEECRDKIKNYKVGIIVQTVGELEDSMDFESMQEIEERHSKIFMKFSDELKKEYDSVLSLGAGCCQKCSKCSYPDAPCRYPERAVSSMEAYGMLVSQVCSDNNVKYYYGPNTLAYTGCFLIE</sequence>